<dbReference type="GO" id="GO:0006353">
    <property type="term" value="P:DNA-templated transcription termination"/>
    <property type="evidence" value="ECO:0007669"/>
    <property type="project" value="UniProtKB-UniRule"/>
</dbReference>
<evidence type="ECO:0000313" key="11">
    <source>
        <dbReference type="Proteomes" id="UP000220611"/>
    </source>
</evidence>
<dbReference type="InterPro" id="IPR011605">
    <property type="entry name" value="NusB_fam"/>
</dbReference>
<dbReference type="HAMAP" id="MF_00073">
    <property type="entry name" value="NusB"/>
    <property type="match status" value="1"/>
</dbReference>
<dbReference type="Gene3D" id="1.10.940.10">
    <property type="entry name" value="NusB-like"/>
    <property type="match status" value="1"/>
</dbReference>
<protein>
    <recommendedName>
        <fullName evidence="6">Transcription antitermination protein NusB</fullName>
    </recommendedName>
    <alternativeName>
        <fullName evidence="6">Antitermination factor NusB</fullName>
    </alternativeName>
</protein>
<dbReference type="AlphaFoldDB" id="A7VX44"/>
<keyword evidence="3 6" id="KW-0694">RNA-binding</keyword>
<name>A7VX44_9FIRM</name>
<evidence type="ECO:0000313" key="8">
    <source>
        <dbReference type="EMBL" id="EDO60341.1"/>
    </source>
</evidence>
<organism evidence="8 10">
    <name type="scientific">[Clostridium] leptum DSM 753</name>
    <dbReference type="NCBI Taxonomy" id="428125"/>
    <lineage>
        <taxon>Bacteria</taxon>
        <taxon>Bacillati</taxon>
        <taxon>Bacillota</taxon>
        <taxon>Clostridia</taxon>
        <taxon>Eubacteriales</taxon>
        <taxon>Oscillospiraceae</taxon>
        <taxon>Oscillospiraceae incertae sedis</taxon>
    </lineage>
</organism>
<dbReference type="PANTHER" id="PTHR11078:SF3">
    <property type="entry name" value="ANTITERMINATION NUSB DOMAIN-CONTAINING PROTEIN"/>
    <property type="match status" value="1"/>
</dbReference>
<dbReference type="GO" id="GO:0031564">
    <property type="term" value="P:transcription antitermination"/>
    <property type="evidence" value="ECO:0007669"/>
    <property type="project" value="UniProtKB-KW"/>
</dbReference>
<dbReference type="InterPro" id="IPR006027">
    <property type="entry name" value="NusB_RsmB_TIM44"/>
</dbReference>
<evidence type="ECO:0000259" key="7">
    <source>
        <dbReference type="Pfam" id="PF01029"/>
    </source>
</evidence>
<accession>A7VX44</accession>
<dbReference type="NCBIfam" id="TIGR01951">
    <property type="entry name" value="nusB"/>
    <property type="match status" value="1"/>
</dbReference>
<evidence type="ECO:0000256" key="4">
    <source>
        <dbReference type="ARBA" id="ARBA00023015"/>
    </source>
</evidence>
<evidence type="ECO:0000256" key="6">
    <source>
        <dbReference type="HAMAP-Rule" id="MF_00073"/>
    </source>
</evidence>
<evidence type="ECO:0000256" key="1">
    <source>
        <dbReference type="ARBA" id="ARBA00005952"/>
    </source>
</evidence>
<reference evidence="8 10" key="1">
    <citation type="submission" date="2007-08" db="EMBL/GenBank/DDBJ databases">
        <title>Draft genome sequence of Clostridium leptum (DSM 753).</title>
        <authorList>
            <person name="Sudarsanam P."/>
            <person name="Ley R."/>
            <person name="Guruge J."/>
            <person name="Turnbaugh P.J."/>
            <person name="Mahowald M."/>
            <person name="Liep D."/>
            <person name="Gordon J."/>
        </authorList>
    </citation>
    <scope>NUCLEOTIDE SEQUENCE [LARGE SCALE GENOMIC DNA]</scope>
    <source>
        <strain evidence="8 10">DSM 753</strain>
    </source>
</reference>
<evidence type="ECO:0000313" key="10">
    <source>
        <dbReference type="Proteomes" id="UP000003490"/>
    </source>
</evidence>
<keyword evidence="4 6" id="KW-0805">Transcription regulation</keyword>
<evidence type="ECO:0000313" key="9">
    <source>
        <dbReference type="EMBL" id="PEQ25745.1"/>
    </source>
</evidence>
<keyword evidence="2 6" id="KW-0889">Transcription antitermination</keyword>
<comment type="caution">
    <text evidence="8">The sequence shown here is derived from an EMBL/GenBank/DDBJ whole genome shotgun (WGS) entry which is preliminary data.</text>
</comment>
<dbReference type="PANTHER" id="PTHR11078">
    <property type="entry name" value="N UTILIZATION SUBSTANCE PROTEIN B-RELATED"/>
    <property type="match status" value="1"/>
</dbReference>
<sequence>MKRHEAREQAFFLIFERTFQEASLEELVESAQLARDITICGFAQNVFHGVEKHGEEIDGMIEKHCIGWTKNRLSRVAVSVLRTAVYEMLYEEKIPVSVSINEAVEIAKTYGSTEDASFVNGVLGSVAKELESAQ</sequence>
<reference evidence="9 11" key="3">
    <citation type="submission" date="2017-07" db="EMBL/GenBank/DDBJ databases">
        <title>Prevalence of linear plasmids in Cutibacterium (Propionibacterium) acnes isolates obtained from prostatic tissue.</title>
        <authorList>
            <person name="Davidsson S."/>
            <person name="Carlsson J."/>
            <person name="Molling P."/>
            <person name="Andren O."/>
            <person name="Andersson S.-O."/>
            <person name="Brzuszkiewicz E."/>
            <person name="Poehlein A."/>
            <person name="Al-Zeer M."/>
            <person name="Brinkmann V."/>
            <person name="Scavenius C."/>
            <person name="Nazipi S."/>
            <person name="Soderquist B."/>
            <person name="Bruggemann H."/>
        </authorList>
    </citation>
    <scope>NUCLEOTIDE SEQUENCE [LARGE SCALE GENOMIC DNA]</scope>
    <source>
        <strain evidence="9 11">DSM 753</strain>
    </source>
</reference>
<dbReference type="InterPro" id="IPR035926">
    <property type="entry name" value="NusB-like_sf"/>
</dbReference>
<dbReference type="EMBL" id="NOXF01000001">
    <property type="protein sequence ID" value="PEQ25745.1"/>
    <property type="molecule type" value="Genomic_DNA"/>
</dbReference>
<dbReference type="GO" id="GO:0005829">
    <property type="term" value="C:cytosol"/>
    <property type="evidence" value="ECO:0007669"/>
    <property type="project" value="TreeGrafter"/>
</dbReference>
<proteinExistence type="inferred from homology"/>
<dbReference type="Proteomes" id="UP000220611">
    <property type="component" value="Unassembled WGS sequence"/>
</dbReference>
<keyword evidence="5 6" id="KW-0804">Transcription</keyword>
<dbReference type="SUPFAM" id="SSF48013">
    <property type="entry name" value="NusB-like"/>
    <property type="match status" value="1"/>
</dbReference>
<dbReference type="HOGENOM" id="CLU_087843_3_0_9"/>
<evidence type="ECO:0000256" key="3">
    <source>
        <dbReference type="ARBA" id="ARBA00022884"/>
    </source>
</evidence>
<dbReference type="eggNOG" id="COG0781">
    <property type="taxonomic scope" value="Bacteria"/>
</dbReference>
<dbReference type="Proteomes" id="UP000003490">
    <property type="component" value="Unassembled WGS sequence"/>
</dbReference>
<feature type="domain" description="NusB/RsmB/TIM44" evidence="7">
    <location>
        <begin position="4"/>
        <end position="128"/>
    </location>
</feature>
<dbReference type="Pfam" id="PF01029">
    <property type="entry name" value="NusB"/>
    <property type="match status" value="1"/>
</dbReference>
<comment type="function">
    <text evidence="6">Involved in transcription antitermination. Required for transcription of ribosomal RNA (rRNA) genes. Binds specifically to the boxA antiterminator sequence of the ribosomal RNA (rrn) operons.</text>
</comment>
<evidence type="ECO:0000256" key="2">
    <source>
        <dbReference type="ARBA" id="ARBA00022814"/>
    </source>
</evidence>
<dbReference type="OrthoDB" id="9811381at2"/>
<gene>
    <name evidence="6 8" type="primary">nusB</name>
    <name evidence="9" type="ORF">CH238_01770</name>
    <name evidence="8" type="ORF">CLOLEP_03167</name>
</gene>
<comment type="similarity">
    <text evidence="1 6">Belongs to the NusB family.</text>
</comment>
<dbReference type="EMBL" id="ABCB02000020">
    <property type="protein sequence ID" value="EDO60341.1"/>
    <property type="molecule type" value="Genomic_DNA"/>
</dbReference>
<dbReference type="GO" id="GO:0003723">
    <property type="term" value="F:RNA binding"/>
    <property type="evidence" value="ECO:0007669"/>
    <property type="project" value="UniProtKB-UniRule"/>
</dbReference>
<keyword evidence="11" id="KW-1185">Reference proteome</keyword>
<evidence type="ECO:0000256" key="5">
    <source>
        <dbReference type="ARBA" id="ARBA00023163"/>
    </source>
</evidence>
<reference evidence="8 10" key="2">
    <citation type="submission" date="2007-08" db="EMBL/GenBank/DDBJ databases">
        <authorList>
            <person name="Fulton L."/>
            <person name="Clifton S."/>
            <person name="Fulton B."/>
            <person name="Xu J."/>
            <person name="Minx P."/>
            <person name="Pepin K.H."/>
            <person name="Johnson M."/>
            <person name="Thiruvilangam P."/>
            <person name="Bhonagiri V."/>
            <person name="Nash W.E."/>
            <person name="Wang C."/>
            <person name="Mardis E.R."/>
            <person name="Wilson R.K."/>
        </authorList>
    </citation>
    <scope>NUCLEOTIDE SEQUENCE [LARGE SCALE GENOMIC DNA]</scope>
    <source>
        <strain evidence="8 10">DSM 753</strain>
    </source>
</reference>